<feature type="transmembrane region" description="Helical" evidence="1">
    <location>
        <begin position="68"/>
        <end position="85"/>
    </location>
</feature>
<feature type="chain" id="PRO_5016429078" evidence="2">
    <location>
        <begin position="45"/>
        <end position="132"/>
    </location>
</feature>
<proteinExistence type="predicted"/>
<name>A0A2Z5G9Z3_9BACT</name>
<dbReference type="OrthoDB" id="121949at2"/>
<organism evidence="3 4">
    <name type="scientific">Acidisarcina polymorpha</name>
    <dbReference type="NCBI Taxonomy" id="2211140"/>
    <lineage>
        <taxon>Bacteria</taxon>
        <taxon>Pseudomonadati</taxon>
        <taxon>Acidobacteriota</taxon>
        <taxon>Terriglobia</taxon>
        <taxon>Terriglobales</taxon>
        <taxon>Acidobacteriaceae</taxon>
        <taxon>Acidisarcina</taxon>
    </lineage>
</organism>
<keyword evidence="1" id="KW-0472">Membrane</keyword>
<keyword evidence="4" id="KW-1185">Reference proteome</keyword>
<dbReference type="KEGG" id="abas:ACPOL_6761"/>
<evidence type="ECO:0000256" key="1">
    <source>
        <dbReference type="SAM" id="Phobius"/>
    </source>
</evidence>
<evidence type="ECO:0000313" key="4">
    <source>
        <dbReference type="Proteomes" id="UP000253606"/>
    </source>
</evidence>
<protein>
    <submittedName>
        <fullName evidence="3">Uncharacterized protein</fullName>
    </submittedName>
</protein>
<keyword evidence="1" id="KW-1133">Transmembrane helix</keyword>
<evidence type="ECO:0000256" key="2">
    <source>
        <dbReference type="SAM" id="SignalP"/>
    </source>
</evidence>
<keyword evidence="2" id="KW-0732">Signal</keyword>
<feature type="signal peptide" evidence="2">
    <location>
        <begin position="1"/>
        <end position="44"/>
    </location>
</feature>
<dbReference type="EMBL" id="CP030841">
    <property type="protein sequence ID" value="AXC15971.1"/>
    <property type="molecule type" value="Genomic_DNA"/>
</dbReference>
<dbReference type="AlphaFoldDB" id="A0A2Z5G9Z3"/>
<keyword evidence="3" id="KW-0614">Plasmid</keyword>
<dbReference type="Proteomes" id="UP000253606">
    <property type="component" value="Plasmid pACPOL1"/>
</dbReference>
<gene>
    <name evidence="3" type="ORF">ACPOL_6761</name>
</gene>
<accession>A0A2Z5G9Z3</accession>
<feature type="transmembrane region" description="Helical" evidence="1">
    <location>
        <begin position="92"/>
        <end position="112"/>
    </location>
</feature>
<evidence type="ECO:0000313" key="3">
    <source>
        <dbReference type="EMBL" id="AXC15971.1"/>
    </source>
</evidence>
<sequence length="132" mass="13418">MKKNNHSRLATTAAQTFTPQRVKLAARTLVPFLIAAAVTTAAHAQGTVDLSGVTTAMTAVETTVKLGGAIALIISIVFAVFQFMGRNIAQGFIGIAGALLAGIVIGFGPGWVASLTGQTVSMLLVHVAGTVA</sequence>
<keyword evidence="1" id="KW-0812">Transmembrane</keyword>
<geneLocation type="plasmid" evidence="4">
    <name>pacpol1</name>
</geneLocation>
<dbReference type="RefSeq" id="WP_150133200.1">
    <property type="nucleotide sequence ID" value="NZ_CP030841.1"/>
</dbReference>
<reference evidence="3 4" key="1">
    <citation type="journal article" date="2018" name="Front. Microbiol.">
        <title>Hydrolytic Capabilities as a Key to Environmental Success: Chitinolytic and Cellulolytic Acidobacteria From Acidic Sub-arctic Soils and Boreal Peatlands.</title>
        <authorList>
            <person name="Belova S.E."/>
            <person name="Ravin N.V."/>
            <person name="Pankratov T.A."/>
            <person name="Rakitin A.L."/>
            <person name="Ivanova A.A."/>
            <person name="Beletsky A.V."/>
            <person name="Mardanov A.V."/>
            <person name="Sinninghe Damste J.S."/>
            <person name="Dedysh S.N."/>
        </authorList>
    </citation>
    <scope>NUCLEOTIDE SEQUENCE [LARGE SCALE GENOMIC DNA]</scope>
    <source>
        <strain evidence="3 4">SBC82</strain>
        <plasmid evidence="4">pacpol1</plasmid>
    </source>
</reference>